<protein>
    <submittedName>
        <fullName evidence="1">Uncharacterized protein</fullName>
    </submittedName>
</protein>
<comment type="caution">
    <text evidence="1">The sequence shown here is derived from an EMBL/GenBank/DDBJ whole genome shotgun (WGS) entry which is preliminary data.</text>
</comment>
<name>A0A5C5ZP80_9BACT</name>
<gene>
    <name evidence="1" type="ORF">Pla100_55860</name>
</gene>
<evidence type="ECO:0000313" key="2">
    <source>
        <dbReference type="Proteomes" id="UP000316213"/>
    </source>
</evidence>
<sequence length="52" mass="5587">MSPKPDSKHLRARVGGTYAEQPSNAPIPITLHPGCHVELRVPEMKGKSIGPT</sequence>
<dbReference type="AlphaFoldDB" id="A0A5C5ZP80"/>
<accession>A0A5C5ZP80</accession>
<proteinExistence type="predicted"/>
<evidence type="ECO:0000313" key="1">
    <source>
        <dbReference type="EMBL" id="TWT89269.1"/>
    </source>
</evidence>
<organism evidence="1 2">
    <name type="scientific">Neorhodopirellula pilleata</name>
    <dbReference type="NCBI Taxonomy" id="2714738"/>
    <lineage>
        <taxon>Bacteria</taxon>
        <taxon>Pseudomonadati</taxon>
        <taxon>Planctomycetota</taxon>
        <taxon>Planctomycetia</taxon>
        <taxon>Pirellulales</taxon>
        <taxon>Pirellulaceae</taxon>
        <taxon>Neorhodopirellula</taxon>
    </lineage>
</organism>
<dbReference type="EMBL" id="SJPM01000019">
    <property type="protein sequence ID" value="TWT89269.1"/>
    <property type="molecule type" value="Genomic_DNA"/>
</dbReference>
<reference evidence="1 2" key="1">
    <citation type="submission" date="2019-02" db="EMBL/GenBank/DDBJ databases">
        <title>Deep-cultivation of Planctomycetes and their phenomic and genomic characterization uncovers novel biology.</title>
        <authorList>
            <person name="Wiegand S."/>
            <person name="Jogler M."/>
            <person name="Boedeker C."/>
            <person name="Pinto D."/>
            <person name="Vollmers J."/>
            <person name="Rivas-Marin E."/>
            <person name="Kohn T."/>
            <person name="Peeters S.H."/>
            <person name="Heuer A."/>
            <person name="Rast P."/>
            <person name="Oberbeckmann S."/>
            <person name="Bunk B."/>
            <person name="Jeske O."/>
            <person name="Meyerdierks A."/>
            <person name="Storesund J.E."/>
            <person name="Kallscheuer N."/>
            <person name="Luecker S."/>
            <person name="Lage O.M."/>
            <person name="Pohl T."/>
            <person name="Merkel B.J."/>
            <person name="Hornburger P."/>
            <person name="Mueller R.-W."/>
            <person name="Bruemmer F."/>
            <person name="Labrenz M."/>
            <person name="Spormann A.M."/>
            <person name="Op Den Camp H."/>
            <person name="Overmann J."/>
            <person name="Amann R."/>
            <person name="Jetten M.S.M."/>
            <person name="Mascher T."/>
            <person name="Medema M.H."/>
            <person name="Devos D.P."/>
            <person name="Kaster A.-K."/>
            <person name="Ovreas L."/>
            <person name="Rohde M."/>
            <person name="Galperin M.Y."/>
            <person name="Jogler C."/>
        </authorList>
    </citation>
    <scope>NUCLEOTIDE SEQUENCE [LARGE SCALE GENOMIC DNA]</scope>
    <source>
        <strain evidence="1 2">Pla100</strain>
    </source>
</reference>
<dbReference type="Proteomes" id="UP000316213">
    <property type="component" value="Unassembled WGS sequence"/>
</dbReference>
<keyword evidence="2" id="KW-1185">Reference proteome</keyword>